<feature type="short sequence motif" description="'HIGH' region" evidence="7">
    <location>
        <begin position="10"/>
        <end position="20"/>
    </location>
</feature>
<dbReference type="HOGENOM" id="CLU_015768_6_3_9"/>
<dbReference type="PRINTS" id="PR00987">
    <property type="entry name" value="TRNASYNTHGLU"/>
</dbReference>
<keyword evidence="3 7" id="KW-0547">Nucleotide-binding</keyword>
<dbReference type="InterPro" id="IPR004527">
    <property type="entry name" value="Glu-tRNA-ligase_bac/mito"/>
</dbReference>
<dbReference type="EC" id="6.1.1.17" evidence="7"/>
<evidence type="ECO:0000256" key="6">
    <source>
        <dbReference type="ARBA" id="ARBA00023146"/>
    </source>
</evidence>
<dbReference type="eggNOG" id="COG0008">
    <property type="taxonomic scope" value="Bacteria"/>
</dbReference>
<feature type="domain" description="Glutamyl/glutaminyl-tRNA synthetase class Ib catalytic" evidence="8">
    <location>
        <begin position="4"/>
        <end position="322"/>
    </location>
</feature>
<dbReference type="InterPro" id="IPR033910">
    <property type="entry name" value="GluRS_core"/>
</dbReference>
<feature type="short sequence motif" description="'KMSKS' region" evidence="7">
    <location>
        <begin position="253"/>
        <end position="257"/>
    </location>
</feature>
<keyword evidence="6 7" id="KW-0030">Aminoacyl-tRNA synthetase</keyword>
<dbReference type="Proteomes" id="UP000008457">
    <property type="component" value="Chromosome"/>
</dbReference>
<organism evidence="10 11">
    <name type="scientific">Mahella australiensis (strain DSM 15567 / CIP 107919 / 50-1 BON)</name>
    <dbReference type="NCBI Taxonomy" id="697281"/>
    <lineage>
        <taxon>Bacteria</taxon>
        <taxon>Bacillati</taxon>
        <taxon>Bacillota</taxon>
        <taxon>Clostridia</taxon>
        <taxon>Thermoanaerobacterales</taxon>
        <taxon>Thermoanaerobacterales Family IV. Incertae Sedis</taxon>
        <taxon>Mahella</taxon>
    </lineage>
</organism>
<proteinExistence type="inferred from homology"/>
<evidence type="ECO:0000256" key="5">
    <source>
        <dbReference type="ARBA" id="ARBA00022917"/>
    </source>
</evidence>
<dbReference type="OrthoDB" id="9807503at2"/>
<dbReference type="InterPro" id="IPR049940">
    <property type="entry name" value="GluQ/Sye"/>
</dbReference>
<dbReference type="InterPro" id="IPR020751">
    <property type="entry name" value="aa-tRNA-synth_I_codon-bd_sub2"/>
</dbReference>
<keyword evidence="7" id="KW-0479">Metal-binding</keyword>
<dbReference type="EMBL" id="CP002360">
    <property type="protein sequence ID" value="AEE96450.1"/>
    <property type="molecule type" value="Genomic_DNA"/>
</dbReference>
<dbReference type="PROSITE" id="PS00178">
    <property type="entry name" value="AA_TRNA_LIGASE_I"/>
    <property type="match status" value="1"/>
</dbReference>
<dbReference type="InterPro" id="IPR045462">
    <property type="entry name" value="aa-tRNA-synth_I_cd-bd"/>
</dbReference>
<dbReference type="STRING" id="697281.Mahau_1256"/>
<comment type="cofactor">
    <cofactor evidence="7">
        <name>Zn(2+)</name>
        <dbReference type="ChEBI" id="CHEBI:29105"/>
    </cofactor>
    <text evidence="7">Binds 1 zinc ion per subunit.</text>
</comment>
<dbReference type="InterPro" id="IPR000924">
    <property type="entry name" value="Glu/Gln-tRNA-synth"/>
</dbReference>
<feature type="binding site" evidence="7">
    <location>
        <position position="110"/>
    </location>
    <ligand>
        <name>Zn(2+)</name>
        <dbReference type="ChEBI" id="CHEBI:29105"/>
    </ligand>
</feature>
<evidence type="ECO:0000256" key="1">
    <source>
        <dbReference type="ARBA" id="ARBA00007894"/>
    </source>
</evidence>
<keyword evidence="11" id="KW-1185">Reference proteome</keyword>
<evidence type="ECO:0000259" key="8">
    <source>
        <dbReference type="Pfam" id="PF00749"/>
    </source>
</evidence>
<dbReference type="PANTHER" id="PTHR43311:SF2">
    <property type="entry name" value="GLUTAMATE--TRNA LIGASE, MITOCHONDRIAL-RELATED"/>
    <property type="match status" value="1"/>
</dbReference>
<dbReference type="SUPFAM" id="SSF48163">
    <property type="entry name" value="An anticodon-binding domain of class I aminoacyl-tRNA synthetases"/>
    <property type="match status" value="1"/>
</dbReference>
<feature type="binding site" evidence="7">
    <location>
        <position position="137"/>
    </location>
    <ligand>
        <name>Zn(2+)</name>
        <dbReference type="ChEBI" id="CHEBI:29105"/>
    </ligand>
</feature>
<dbReference type="HAMAP" id="MF_00022">
    <property type="entry name" value="Glu_tRNA_synth_type1"/>
    <property type="match status" value="1"/>
</dbReference>
<gene>
    <name evidence="7" type="primary">gltX</name>
    <name evidence="10" type="ordered locus">Mahau_1256</name>
</gene>
<evidence type="ECO:0000313" key="11">
    <source>
        <dbReference type="Proteomes" id="UP000008457"/>
    </source>
</evidence>
<dbReference type="GO" id="GO:0005829">
    <property type="term" value="C:cytosol"/>
    <property type="evidence" value="ECO:0007669"/>
    <property type="project" value="TreeGrafter"/>
</dbReference>
<dbReference type="RefSeq" id="WP_013780880.1">
    <property type="nucleotide sequence ID" value="NC_015520.1"/>
</dbReference>
<dbReference type="NCBIfam" id="TIGR00464">
    <property type="entry name" value="gltX_bact"/>
    <property type="match status" value="1"/>
</dbReference>
<feature type="binding site" evidence="7">
    <location>
        <position position="256"/>
    </location>
    <ligand>
        <name>ATP</name>
        <dbReference type="ChEBI" id="CHEBI:30616"/>
    </ligand>
</feature>
<comment type="subcellular location">
    <subcellularLocation>
        <location evidence="7">Cytoplasm</location>
    </subcellularLocation>
</comment>
<feature type="binding site" evidence="7">
    <location>
        <position position="135"/>
    </location>
    <ligand>
        <name>Zn(2+)</name>
        <dbReference type="ChEBI" id="CHEBI:29105"/>
    </ligand>
</feature>
<evidence type="ECO:0000256" key="3">
    <source>
        <dbReference type="ARBA" id="ARBA00022741"/>
    </source>
</evidence>
<dbReference type="InterPro" id="IPR014729">
    <property type="entry name" value="Rossmann-like_a/b/a_fold"/>
</dbReference>
<comment type="similarity">
    <text evidence="1 7">Belongs to the class-I aminoacyl-tRNA synthetase family. Glutamate--tRNA ligase type 1 subfamily.</text>
</comment>
<reference evidence="10 11" key="2">
    <citation type="journal article" date="2011" name="Stand. Genomic Sci.">
        <title>Complete genome sequence of Mahella australiensis type strain (50-1 BON).</title>
        <authorList>
            <person name="Sikorski J."/>
            <person name="Teshima H."/>
            <person name="Nolan M."/>
            <person name="Lucas S."/>
            <person name="Hammon N."/>
            <person name="Deshpande S."/>
            <person name="Cheng J.F."/>
            <person name="Pitluck S."/>
            <person name="Liolios K."/>
            <person name="Pagani I."/>
            <person name="Ivanova N."/>
            <person name="Huntemann M."/>
            <person name="Mavromatis K."/>
            <person name="Ovchinikova G."/>
            <person name="Pati A."/>
            <person name="Tapia R."/>
            <person name="Han C."/>
            <person name="Goodwin L."/>
            <person name="Chen A."/>
            <person name="Palaniappan K."/>
            <person name="Land M."/>
            <person name="Hauser L."/>
            <person name="Ngatchou-Djao O.D."/>
            <person name="Rohde M."/>
            <person name="Pukall R."/>
            <person name="Spring S."/>
            <person name="Abt B."/>
            <person name="Goker M."/>
            <person name="Detter J.C."/>
            <person name="Woyke T."/>
            <person name="Bristow J."/>
            <person name="Markowitz V."/>
            <person name="Hugenholtz P."/>
            <person name="Eisen J.A."/>
            <person name="Kyrpides N.C."/>
            <person name="Klenk H.P."/>
            <person name="Lapidus A."/>
        </authorList>
    </citation>
    <scope>NUCLEOTIDE SEQUENCE [LARGE SCALE GENOMIC DNA]</scope>
    <source>
        <strain evidence="11">DSM 15567 / CIP 107919 / 50-1 BON</strain>
    </source>
</reference>
<evidence type="ECO:0000313" key="10">
    <source>
        <dbReference type="EMBL" id="AEE96450.1"/>
    </source>
</evidence>
<dbReference type="InterPro" id="IPR001412">
    <property type="entry name" value="aa-tRNA-synth_I_CS"/>
</dbReference>
<feature type="domain" description="Aminoacyl-tRNA synthetase class I anticodon-binding" evidence="9">
    <location>
        <begin position="336"/>
        <end position="480"/>
    </location>
</feature>
<name>F3ZW70_MAHA5</name>
<dbReference type="GO" id="GO:0004818">
    <property type="term" value="F:glutamate-tRNA ligase activity"/>
    <property type="evidence" value="ECO:0007669"/>
    <property type="project" value="UniProtKB-UniRule"/>
</dbReference>
<dbReference type="Gene3D" id="3.40.50.620">
    <property type="entry name" value="HUPs"/>
    <property type="match status" value="1"/>
</dbReference>
<dbReference type="PANTHER" id="PTHR43311">
    <property type="entry name" value="GLUTAMATE--TRNA LIGASE"/>
    <property type="match status" value="1"/>
</dbReference>
<comment type="catalytic activity">
    <reaction evidence="7">
        <text>tRNA(Glu) + L-glutamate + ATP = L-glutamyl-tRNA(Glu) + AMP + diphosphate</text>
        <dbReference type="Rhea" id="RHEA:23540"/>
        <dbReference type="Rhea" id="RHEA-COMP:9663"/>
        <dbReference type="Rhea" id="RHEA-COMP:9680"/>
        <dbReference type="ChEBI" id="CHEBI:29985"/>
        <dbReference type="ChEBI" id="CHEBI:30616"/>
        <dbReference type="ChEBI" id="CHEBI:33019"/>
        <dbReference type="ChEBI" id="CHEBI:78442"/>
        <dbReference type="ChEBI" id="CHEBI:78520"/>
        <dbReference type="ChEBI" id="CHEBI:456215"/>
        <dbReference type="EC" id="6.1.1.17"/>
    </reaction>
</comment>
<dbReference type="Gene3D" id="1.10.10.350">
    <property type="match status" value="1"/>
</dbReference>
<dbReference type="Pfam" id="PF00749">
    <property type="entry name" value="tRNA-synt_1c"/>
    <property type="match status" value="1"/>
</dbReference>
<dbReference type="InterPro" id="IPR020058">
    <property type="entry name" value="Glu/Gln-tRNA-synth_Ib_cat-dom"/>
</dbReference>
<dbReference type="GO" id="GO:0006424">
    <property type="term" value="P:glutamyl-tRNA aminoacylation"/>
    <property type="evidence" value="ECO:0007669"/>
    <property type="project" value="UniProtKB-UniRule"/>
</dbReference>
<protein>
    <recommendedName>
        <fullName evidence="7">Glutamate--tRNA ligase</fullName>
        <ecNumber evidence="7">6.1.1.17</ecNumber>
    </recommendedName>
    <alternativeName>
        <fullName evidence="7">Glutamyl-tRNA synthetase</fullName>
        <shortName evidence="7">GluRS</shortName>
    </alternativeName>
</protein>
<sequence>MNGIRVRFAPSPTGPIHIGNMRTALFNYLFAKHEGKADFILRIEDTDATRSTVEYEKYIYKELEWLGIEWDEGPDKGGPVGPYRQSQRLDIYQRYLQKLIDEGFVYRCYCTPEELEVDKEQAVKAGDIPRYSGKCRHLSDEEIRRFEAEGRPSVIRFIVPDHEMIAFDDLIKGHIEIDSHTLGGDMIIFRSDNMPTYNFAVVIDDHLMDITHVIRGDDHVANTPKQLLIYKALGFTPPLFAHTAMILGPDRTKLSKRHGDNYIGQYRHKGYLPEALFNFLALLGWSPEDEREIMSKDEIISAFSLNRASRSPAVFDIDKLNWMNGIYIRQSPPGRIAALAVPHLKAAGLIDDNVDMRWLEKAVASVQEGISYVAEIVEPLRIYFGNVVEPENDEAAEVLKAQGVYGLLQRFKEIVEQAQNIDEAFAKEVFNQLKNDTGLKGKSLFMPIRVALTGRCHGPEMVTVIPLLGRDLILSRLEHILSRLGEDI</sequence>
<dbReference type="CDD" id="cd00808">
    <property type="entry name" value="GluRS_core"/>
    <property type="match status" value="1"/>
</dbReference>
<dbReference type="Pfam" id="PF19269">
    <property type="entry name" value="Anticodon_2"/>
    <property type="match status" value="1"/>
</dbReference>
<dbReference type="InterPro" id="IPR008925">
    <property type="entry name" value="aa_tRNA-synth_I_cd-bd_sf"/>
</dbReference>
<evidence type="ECO:0000259" key="9">
    <source>
        <dbReference type="Pfam" id="PF19269"/>
    </source>
</evidence>
<dbReference type="AlphaFoldDB" id="F3ZW70"/>
<dbReference type="FunFam" id="3.40.50.620:FF:000045">
    <property type="entry name" value="Glutamate--tRNA ligase, mitochondrial"/>
    <property type="match status" value="1"/>
</dbReference>
<keyword evidence="7" id="KW-0862">Zinc</keyword>
<accession>F3ZW70</accession>
<dbReference type="KEGG" id="mas:Mahau_1256"/>
<keyword evidence="2 7" id="KW-0436">Ligase</keyword>
<evidence type="ECO:0000256" key="2">
    <source>
        <dbReference type="ARBA" id="ARBA00022598"/>
    </source>
</evidence>
<keyword evidence="5 7" id="KW-0648">Protein biosynthesis</keyword>
<dbReference type="GO" id="GO:0000049">
    <property type="term" value="F:tRNA binding"/>
    <property type="evidence" value="ECO:0007669"/>
    <property type="project" value="InterPro"/>
</dbReference>
<comment type="subunit">
    <text evidence="7">Monomer.</text>
</comment>
<keyword evidence="4 7" id="KW-0067">ATP-binding</keyword>
<evidence type="ECO:0000256" key="7">
    <source>
        <dbReference type="HAMAP-Rule" id="MF_00022"/>
    </source>
</evidence>
<evidence type="ECO:0000256" key="4">
    <source>
        <dbReference type="ARBA" id="ARBA00022840"/>
    </source>
</evidence>
<dbReference type="GO" id="GO:0005524">
    <property type="term" value="F:ATP binding"/>
    <property type="evidence" value="ECO:0007669"/>
    <property type="project" value="UniProtKB-UniRule"/>
</dbReference>
<feature type="binding site" evidence="7">
    <location>
        <position position="108"/>
    </location>
    <ligand>
        <name>Zn(2+)</name>
        <dbReference type="ChEBI" id="CHEBI:29105"/>
    </ligand>
</feature>
<reference evidence="11" key="1">
    <citation type="submission" date="2010-11" db="EMBL/GenBank/DDBJ databases">
        <title>The complete genome of Mahella australiensis DSM 15567.</title>
        <authorList>
            <consortium name="US DOE Joint Genome Institute (JGI-PGF)"/>
            <person name="Lucas S."/>
            <person name="Copeland A."/>
            <person name="Lapidus A."/>
            <person name="Bruce D."/>
            <person name="Goodwin L."/>
            <person name="Pitluck S."/>
            <person name="Kyrpides N."/>
            <person name="Mavromatis K."/>
            <person name="Pagani I."/>
            <person name="Ivanova N."/>
            <person name="Teshima H."/>
            <person name="Brettin T."/>
            <person name="Detter J.C."/>
            <person name="Han C."/>
            <person name="Tapia R."/>
            <person name="Land M."/>
            <person name="Hauser L."/>
            <person name="Markowitz V."/>
            <person name="Cheng J.-F."/>
            <person name="Hugenholtz P."/>
            <person name="Woyke T."/>
            <person name="Wu D."/>
            <person name="Spring S."/>
            <person name="Pukall R."/>
            <person name="Steenblock K."/>
            <person name="Schneider S."/>
            <person name="Klenk H.-P."/>
            <person name="Eisen J.A."/>
        </authorList>
    </citation>
    <scope>NUCLEOTIDE SEQUENCE [LARGE SCALE GENOMIC DNA]</scope>
    <source>
        <strain evidence="11">DSM 15567 / CIP 107919 / 50-1 BON</strain>
    </source>
</reference>
<dbReference type="SUPFAM" id="SSF52374">
    <property type="entry name" value="Nucleotidylyl transferase"/>
    <property type="match status" value="1"/>
</dbReference>
<keyword evidence="7" id="KW-0963">Cytoplasm</keyword>
<dbReference type="GO" id="GO:0008270">
    <property type="term" value="F:zinc ion binding"/>
    <property type="evidence" value="ECO:0007669"/>
    <property type="project" value="UniProtKB-UniRule"/>
</dbReference>
<comment type="function">
    <text evidence="7">Catalyzes the attachment of glutamate to tRNA(Glu) in a two-step reaction: glutamate is first activated by ATP to form Glu-AMP and then transferred to the acceptor end of tRNA(Glu).</text>
</comment>